<comment type="caution">
    <text evidence="7">The sequence shown here is derived from an EMBL/GenBank/DDBJ whole genome shotgun (WGS) entry which is preliminary data.</text>
</comment>
<proteinExistence type="predicted"/>
<feature type="transmembrane region" description="Helical" evidence="6">
    <location>
        <begin position="345"/>
        <end position="363"/>
    </location>
</feature>
<dbReference type="PANTHER" id="PTHR10283">
    <property type="entry name" value="SOLUTE CARRIER FAMILY 13 MEMBER"/>
    <property type="match status" value="1"/>
</dbReference>
<feature type="transmembrane region" description="Helical" evidence="6">
    <location>
        <begin position="88"/>
        <end position="107"/>
    </location>
</feature>
<feature type="transmembrane region" description="Helical" evidence="6">
    <location>
        <begin position="369"/>
        <end position="396"/>
    </location>
</feature>
<comment type="subcellular location">
    <subcellularLocation>
        <location evidence="1">Membrane</location>
        <topology evidence="1">Multi-pass membrane protein</topology>
    </subcellularLocation>
</comment>
<reference evidence="7 8" key="1">
    <citation type="journal article" date="2016" name="Int. J. Syst. Evol. Microbiol.">
        <title>Labrenzia salina sp. nov., isolated from the rhizosphere of the halophyte Arthrocnemum macrostachyum.</title>
        <authorList>
            <person name="Camacho M."/>
            <person name="Redondo-Gomez S."/>
            <person name="Rodriguez-Llorente I."/>
            <person name="Rohde M."/>
            <person name="Sproer C."/>
            <person name="Schumann P."/>
            <person name="Klenk H.P."/>
            <person name="Montero-Calasanz M.D.C."/>
        </authorList>
    </citation>
    <scope>NUCLEOTIDE SEQUENCE [LARGE SCALE GENOMIC DNA]</scope>
    <source>
        <strain evidence="7 8">DSM 29163</strain>
    </source>
</reference>
<feature type="transmembrane region" description="Helical" evidence="6">
    <location>
        <begin position="63"/>
        <end position="82"/>
    </location>
</feature>
<feature type="transmembrane region" description="Helical" evidence="6">
    <location>
        <begin position="465"/>
        <end position="489"/>
    </location>
</feature>
<feature type="transmembrane region" description="Helical" evidence="6">
    <location>
        <begin position="152"/>
        <end position="169"/>
    </location>
</feature>
<feature type="transmembrane region" description="Helical" evidence="6">
    <location>
        <begin position="222"/>
        <end position="246"/>
    </location>
</feature>
<keyword evidence="8" id="KW-1185">Reference proteome</keyword>
<keyword evidence="2" id="KW-0813">Transport</keyword>
<dbReference type="InterPro" id="IPR001898">
    <property type="entry name" value="SLC13A/DASS"/>
</dbReference>
<feature type="transmembrane region" description="Helical" evidence="6">
    <location>
        <begin position="305"/>
        <end position="324"/>
    </location>
</feature>
<evidence type="ECO:0000256" key="2">
    <source>
        <dbReference type="ARBA" id="ARBA00022448"/>
    </source>
</evidence>
<accession>A0ABT3R4T8</accession>
<feature type="transmembrane region" description="Helical" evidence="6">
    <location>
        <begin position="403"/>
        <end position="421"/>
    </location>
</feature>
<evidence type="ECO:0000313" key="8">
    <source>
        <dbReference type="Proteomes" id="UP001300261"/>
    </source>
</evidence>
<keyword evidence="4 6" id="KW-1133">Transmembrane helix</keyword>
<dbReference type="PANTHER" id="PTHR10283:SF82">
    <property type="entry name" value="SOLUTE CARRIER FAMILY 13 MEMBER 2"/>
    <property type="match status" value="1"/>
</dbReference>
<evidence type="ECO:0000256" key="1">
    <source>
        <dbReference type="ARBA" id="ARBA00004141"/>
    </source>
</evidence>
<name>A0ABT3R4T8_9HYPH</name>
<evidence type="ECO:0000256" key="5">
    <source>
        <dbReference type="ARBA" id="ARBA00023136"/>
    </source>
</evidence>
<dbReference type="PROSITE" id="PS01271">
    <property type="entry name" value="NA_SULFATE"/>
    <property type="match status" value="1"/>
</dbReference>
<gene>
    <name evidence="7" type="ORF">ON753_18240</name>
</gene>
<evidence type="ECO:0000256" key="4">
    <source>
        <dbReference type="ARBA" id="ARBA00022989"/>
    </source>
</evidence>
<dbReference type="Pfam" id="PF00939">
    <property type="entry name" value="Na_sulph_symp"/>
    <property type="match status" value="1"/>
</dbReference>
<dbReference type="InterPro" id="IPR031312">
    <property type="entry name" value="Na/sul_symport_CS"/>
</dbReference>
<dbReference type="NCBIfam" id="TIGR00785">
    <property type="entry name" value="dass"/>
    <property type="match status" value="1"/>
</dbReference>
<dbReference type="RefSeq" id="WP_265967198.1">
    <property type="nucleotide sequence ID" value="NZ_JAPEVI010000003.1"/>
</dbReference>
<evidence type="ECO:0000256" key="3">
    <source>
        <dbReference type="ARBA" id="ARBA00022692"/>
    </source>
</evidence>
<feature type="transmembrane region" description="Helical" evidence="6">
    <location>
        <begin position="427"/>
        <end position="444"/>
    </location>
</feature>
<evidence type="ECO:0000256" key="6">
    <source>
        <dbReference type="SAM" id="Phobius"/>
    </source>
</evidence>
<feature type="transmembrane region" description="Helical" evidence="6">
    <location>
        <begin position="17"/>
        <end position="34"/>
    </location>
</feature>
<dbReference type="CDD" id="cd01115">
    <property type="entry name" value="SLC13_permease"/>
    <property type="match status" value="1"/>
</dbReference>
<feature type="transmembrane region" description="Helical" evidence="6">
    <location>
        <begin position="128"/>
        <end position="146"/>
    </location>
</feature>
<keyword evidence="3 6" id="KW-0812">Transmembrane</keyword>
<dbReference type="Proteomes" id="UP001300261">
    <property type="component" value="Unassembled WGS sequence"/>
</dbReference>
<evidence type="ECO:0000313" key="7">
    <source>
        <dbReference type="EMBL" id="MCX2724287.1"/>
    </source>
</evidence>
<keyword evidence="5 6" id="KW-0472">Membrane</keyword>
<sequence>MVQQTSESAAGARARRFGLVGGALLAVAMLALPAPEGLSQAGWATAAVGILMAIWWMSEAVPLAATALVPLVLFPLLGIESFEDTAGSYANPLIFLFLGGFILARGLERWQLHRRLAVKVLKRAGGNPLAILAGIMAITAFLSMWVSNTATAMVMLPIAQSVVASLIQADRDDRYGIARNFAPALMLAVAYSATIGGMGTLIGTPPNALFAGFLQESYGITIGFAAWMLVGVPAVLVLLPVTFLILSRVAFKVPSTLPPVSEAPQGSDLGALPPMIRQEWTVAGVMTVVALLWLTRPLLGDLFPGLPLSDAGIAMTGALALFVLPDDWSRGTHLLGWDDLKTLRWDVLILFGGGLALAGAIGSSGLSDWIGTALSVLAVLPASLLVLTVMVVIVYLGELASNTAMAAVFLPVAASAAIGMGAGPLELALPVVLAASLGFMLPVATPPNAIVYGSGAVTSKDMLRAGAILDVVAILITFAVAATIGRWVFLA</sequence>
<organism evidence="7 8">
    <name type="scientific">Roseibium salinum</name>
    <dbReference type="NCBI Taxonomy" id="1604349"/>
    <lineage>
        <taxon>Bacteria</taxon>
        <taxon>Pseudomonadati</taxon>
        <taxon>Pseudomonadota</taxon>
        <taxon>Alphaproteobacteria</taxon>
        <taxon>Hyphomicrobiales</taxon>
        <taxon>Stappiaceae</taxon>
        <taxon>Roseibium</taxon>
    </lineage>
</organism>
<feature type="transmembrane region" description="Helical" evidence="6">
    <location>
        <begin position="181"/>
        <end position="202"/>
    </location>
</feature>
<dbReference type="EMBL" id="JAPEVI010000003">
    <property type="protein sequence ID" value="MCX2724287.1"/>
    <property type="molecule type" value="Genomic_DNA"/>
</dbReference>
<feature type="transmembrane region" description="Helical" evidence="6">
    <location>
        <begin position="40"/>
        <end position="56"/>
    </location>
</feature>
<protein>
    <submittedName>
        <fullName evidence="7">DASS family sodium-coupled anion symporter</fullName>
    </submittedName>
</protein>